<dbReference type="GO" id="GO:0046854">
    <property type="term" value="P:phosphatidylinositol phosphate biosynthetic process"/>
    <property type="evidence" value="ECO:0007669"/>
    <property type="project" value="EnsemblFungi"/>
</dbReference>
<dbReference type="Gene3D" id="6.10.250.3110">
    <property type="match status" value="1"/>
</dbReference>
<dbReference type="Proteomes" id="UP000006310">
    <property type="component" value="Chromosome 8"/>
</dbReference>
<protein>
    <submittedName>
        <fullName evidence="5">Uncharacterized protein</fullName>
    </submittedName>
</protein>
<feature type="domain" description="Atg6/beclin coiled-coil" evidence="4">
    <location>
        <begin position="189"/>
        <end position="325"/>
    </location>
</feature>
<feature type="region of interest" description="Disordered" evidence="2">
    <location>
        <begin position="225"/>
        <end position="247"/>
    </location>
</feature>
<dbReference type="OrthoDB" id="20368at2759"/>
<dbReference type="InterPro" id="IPR040455">
    <property type="entry name" value="Atg6_BARA"/>
</dbReference>
<dbReference type="GO" id="GO:0034727">
    <property type="term" value="P:piecemeal microautophagy of the nucleus"/>
    <property type="evidence" value="ECO:0007669"/>
    <property type="project" value="EnsemblFungi"/>
</dbReference>
<dbReference type="eggNOG" id="KOG2751">
    <property type="taxonomic scope" value="Eukaryota"/>
</dbReference>
<feature type="compositionally biased region" description="Polar residues" evidence="2">
    <location>
        <begin position="486"/>
        <end position="495"/>
    </location>
</feature>
<evidence type="ECO:0000313" key="5">
    <source>
        <dbReference type="EMBL" id="CCK71565.1"/>
    </source>
</evidence>
<dbReference type="GO" id="GO:0005829">
    <property type="term" value="C:cytosol"/>
    <property type="evidence" value="ECO:0007669"/>
    <property type="project" value="GOC"/>
</dbReference>
<proteinExistence type="inferred from homology"/>
<dbReference type="STRING" id="1071383.J7R9N0"/>
<dbReference type="GO" id="GO:0006995">
    <property type="term" value="P:cellular response to nitrogen starvation"/>
    <property type="evidence" value="ECO:0007669"/>
    <property type="project" value="TreeGrafter"/>
</dbReference>
<dbReference type="GO" id="GO:0000407">
    <property type="term" value="C:phagophore assembly site"/>
    <property type="evidence" value="ECO:0007669"/>
    <property type="project" value="EnsemblFungi"/>
</dbReference>
<evidence type="ECO:0000259" key="3">
    <source>
        <dbReference type="Pfam" id="PF04111"/>
    </source>
</evidence>
<comment type="similarity">
    <text evidence="1">Belongs to the beclin family.</text>
</comment>
<dbReference type="InterPro" id="IPR038274">
    <property type="entry name" value="Atg6/Beclin_C_sf"/>
</dbReference>
<reference evidence="5 6" key="1">
    <citation type="journal article" date="2011" name="Proc. Natl. Acad. Sci. U.S.A.">
        <title>Evolutionary erosion of yeast sex chromosomes by mating-type switching accidents.</title>
        <authorList>
            <person name="Gordon J.L."/>
            <person name="Armisen D."/>
            <person name="Proux-Wera E."/>
            <person name="Oheigeartaigh S.S."/>
            <person name="Byrne K.P."/>
            <person name="Wolfe K.H."/>
        </authorList>
    </citation>
    <scope>NUCLEOTIDE SEQUENCE [LARGE SCALE GENOMIC DNA]</scope>
    <source>
        <strain evidence="6">ATCC MYA-139 / BCRC 22969 / CBS 8797 / CCRC 22969 / KCTC 17520 / NBRC 10181 / NCYC 3082</strain>
    </source>
</reference>
<dbReference type="GO" id="GO:0051365">
    <property type="term" value="P:cellular response to potassium ion starvation"/>
    <property type="evidence" value="ECO:0007669"/>
    <property type="project" value="EnsemblFungi"/>
</dbReference>
<dbReference type="GO" id="GO:0032258">
    <property type="term" value="P:cytoplasm to vacuole targeting by the Cvt pathway"/>
    <property type="evidence" value="ECO:0007669"/>
    <property type="project" value="EnsemblFungi"/>
</dbReference>
<dbReference type="PANTHER" id="PTHR12768">
    <property type="entry name" value="BECLIN 1"/>
    <property type="match status" value="1"/>
</dbReference>
<feature type="region of interest" description="Disordered" evidence="2">
    <location>
        <begin position="112"/>
        <end position="162"/>
    </location>
</feature>
<dbReference type="InterPro" id="IPR007243">
    <property type="entry name" value="Atg6/Beclin"/>
</dbReference>
<dbReference type="OMA" id="EWDVYKA"/>
<dbReference type="GO" id="GO:0045324">
    <property type="term" value="P:late endosome to vacuole transport"/>
    <property type="evidence" value="ECO:0007669"/>
    <property type="project" value="EnsemblFungi"/>
</dbReference>
<dbReference type="InterPro" id="IPR041691">
    <property type="entry name" value="Atg6/beclin_CC"/>
</dbReference>
<evidence type="ECO:0000256" key="2">
    <source>
        <dbReference type="SAM" id="MobiDB-lite"/>
    </source>
</evidence>
<dbReference type="GO" id="GO:0034272">
    <property type="term" value="C:phosphatidylinositol 3-kinase complex, class III, type II"/>
    <property type="evidence" value="ECO:0007669"/>
    <property type="project" value="EnsemblFungi"/>
</dbReference>
<feature type="region of interest" description="Disordered" evidence="2">
    <location>
        <begin position="463"/>
        <end position="501"/>
    </location>
</feature>
<dbReference type="RefSeq" id="XP_022465810.1">
    <property type="nucleotide sequence ID" value="XM_022609411.1"/>
</dbReference>
<dbReference type="GO" id="GO:0120095">
    <property type="term" value="C:vacuole-isolation membrane contact site"/>
    <property type="evidence" value="ECO:0007669"/>
    <property type="project" value="EnsemblFungi"/>
</dbReference>
<organism evidence="5 6">
    <name type="scientific">Huiozyma naganishii (strain ATCC MYA-139 / BCRC 22969 / CBS 8797 / KCTC 17520 / NBRC 10181 / NCYC 3082 / Yp74L-3)</name>
    <name type="common">Yeast</name>
    <name type="synonym">Kazachstania naganishii</name>
    <dbReference type="NCBI Taxonomy" id="1071383"/>
    <lineage>
        <taxon>Eukaryota</taxon>
        <taxon>Fungi</taxon>
        <taxon>Dikarya</taxon>
        <taxon>Ascomycota</taxon>
        <taxon>Saccharomycotina</taxon>
        <taxon>Saccharomycetes</taxon>
        <taxon>Saccharomycetales</taxon>
        <taxon>Saccharomycetaceae</taxon>
        <taxon>Huiozyma</taxon>
    </lineage>
</organism>
<dbReference type="GO" id="GO:0000423">
    <property type="term" value="P:mitophagy"/>
    <property type="evidence" value="ECO:0007669"/>
    <property type="project" value="TreeGrafter"/>
</dbReference>
<dbReference type="GO" id="GO:0043548">
    <property type="term" value="F:phosphatidylinositol 3-kinase binding"/>
    <property type="evidence" value="ECO:0007669"/>
    <property type="project" value="TreeGrafter"/>
</dbReference>
<dbReference type="GO" id="GO:0030674">
    <property type="term" value="F:protein-macromolecule adaptor activity"/>
    <property type="evidence" value="ECO:0007669"/>
    <property type="project" value="TreeGrafter"/>
</dbReference>
<reference evidence="6" key="2">
    <citation type="submission" date="2012-08" db="EMBL/GenBank/DDBJ databases">
        <title>Genome sequence of Kazachstania naganishii.</title>
        <authorList>
            <person name="Gordon J.L."/>
            <person name="Armisen D."/>
            <person name="Proux-Wera E."/>
            <person name="OhEigeartaigh S.S."/>
            <person name="Byrne K.P."/>
            <person name="Wolfe K.H."/>
        </authorList>
    </citation>
    <scope>NUCLEOTIDE SEQUENCE [LARGE SCALE GENOMIC DNA]</scope>
    <source>
        <strain evidence="6">ATCC MYA-139 / BCRC 22969 / CBS 8797 / CCRC 22969 / KCTC 17520 / NBRC 10181 / NCYC 3082</strain>
    </source>
</reference>
<evidence type="ECO:0000259" key="4">
    <source>
        <dbReference type="Pfam" id="PF17675"/>
    </source>
</evidence>
<feature type="domain" description="Atg6 BARA" evidence="3">
    <location>
        <begin position="328"/>
        <end position="553"/>
    </location>
</feature>
<dbReference type="GeneID" id="34527297"/>
<dbReference type="AlphaFoldDB" id="J7R9N0"/>
<dbReference type="HOGENOM" id="CLU_024219_3_0_1"/>
<dbReference type="PANTHER" id="PTHR12768:SF4">
    <property type="entry name" value="BECLIN-1"/>
    <property type="match status" value="1"/>
</dbReference>
<dbReference type="Pfam" id="PF04111">
    <property type="entry name" value="APG6"/>
    <property type="match status" value="1"/>
</dbReference>
<feature type="compositionally biased region" description="Basic and acidic residues" evidence="2">
    <location>
        <begin position="134"/>
        <end position="156"/>
    </location>
</feature>
<accession>J7R9N0</accession>
<keyword evidence="6" id="KW-1185">Reference proteome</keyword>
<dbReference type="GO" id="GO:0000045">
    <property type="term" value="P:autophagosome assembly"/>
    <property type="evidence" value="ECO:0007669"/>
    <property type="project" value="EnsemblFungi"/>
</dbReference>
<evidence type="ECO:0000313" key="6">
    <source>
        <dbReference type="Proteomes" id="UP000006310"/>
    </source>
</evidence>
<dbReference type="GO" id="GO:0000425">
    <property type="term" value="P:pexophagy"/>
    <property type="evidence" value="ECO:0007669"/>
    <property type="project" value="EnsemblFungi"/>
</dbReference>
<dbReference type="EMBL" id="HE978321">
    <property type="protein sequence ID" value="CCK71565.1"/>
    <property type="molecule type" value="Genomic_DNA"/>
</dbReference>
<dbReference type="Gene3D" id="1.10.418.40">
    <property type="entry name" value="Autophagy protein 6/Beclin 1"/>
    <property type="match status" value="1"/>
</dbReference>
<dbReference type="GO" id="GO:0042147">
    <property type="term" value="P:retrograde transport, endosome to Golgi"/>
    <property type="evidence" value="ECO:0007669"/>
    <property type="project" value="EnsemblFungi"/>
</dbReference>
<dbReference type="KEGG" id="kng:KNAG_0H01510"/>
<evidence type="ECO:0000256" key="1">
    <source>
        <dbReference type="ARBA" id="ARBA00005965"/>
    </source>
</evidence>
<dbReference type="Pfam" id="PF17675">
    <property type="entry name" value="APG6_N"/>
    <property type="match status" value="1"/>
</dbReference>
<sequence>MECELYLDGGPVGGDLVVLVRMDNVLKCQNCRLPLQLDTSLLDLSVSQRDLILSSLRDHAVDSGDPGRSRIPRDRLRMVGQVSSHEEVNALLRGGAELNSYVDLGGGAGAGASASANAGHGRMYEEDDEDDDDNALRGERKGTSSRDSGHGSDASRGRGLATERTLSTQVSALSNIFNILSAKSTVDYPVCQDCCQNVVNRLKMEYEEALNENKTYTDFLNRLETQQTKANDPPNGTDAETSKHAEEMDRLDCEEVGLLEQLKELETEDTKLDSQIQQLEAELAAKHKLDQEKVRLANMEDLRQMELFKELNSMQTQYELALDSLDTLRKTNIYHETFKISHNGPFGTINGLRLGSVPETPVSWREINAALGQVVLLLSTISVGLNCKIKNYRLQPMGSFSKVLKLDDTTQEWIPFEAYHNEKFNITKIFRRETNFDKAMVCLLEVVGQIFKCIESMSQKTDGTAHSMEIDEQGQQSVHSHPLGDNQASGPSSNIPIRRAPTGNNFQELPYSIVKDSINNLTVKLFGNEPTLKWTTAMKFLLTNVKWLLAFSSSRLNLIQAPQDDES</sequence>
<gene>
    <name evidence="5" type="primary">KNAG0H01510</name>
    <name evidence="5" type="ordered locus">KNAG_0H01510</name>
</gene>
<name>J7R9N0_HUIN7</name>
<dbReference type="GO" id="GO:0034271">
    <property type="term" value="C:phosphatidylinositol 3-kinase complex, class III, type I"/>
    <property type="evidence" value="ECO:0007669"/>
    <property type="project" value="EnsemblFungi"/>
</dbReference>